<dbReference type="EMBL" id="JBHUDC010000002">
    <property type="protein sequence ID" value="MFD1512240.1"/>
    <property type="molecule type" value="Genomic_DNA"/>
</dbReference>
<sequence length="329" mass="36191">MYYATDSNSIFRWEEAAGEWHSLDFDSSDQSMAGTSQYGSPGMEKPPDDAVGGSELTNRDGATDGTCPEDRELRKREITDSLDGDIDVFVIAGQSNALGDPDDRNATWPSVEPGVGQYYYPPDSSSLVEMSSGTSKKVMEAAWPSFVTTLHAATRREICIIQTAKGATGLTETGDTGNGNWSPSGTLFERSIRWTTEALGELKKAGYSPNLRMVHWCQGGNDAKRGVEPNRYLSSLQGLFGRYRESLRYPNLPFVVYGSQISTAERCGISNAQAVACALDENAYYVDNPRYYPLRDMMYDDAHWNQTAHNEMGVAGARSSSNILDRRST</sequence>
<dbReference type="InterPro" id="IPR005181">
    <property type="entry name" value="SASA"/>
</dbReference>
<evidence type="ECO:0000256" key="2">
    <source>
        <dbReference type="SAM" id="MobiDB-lite"/>
    </source>
</evidence>
<proteinExistence type="predicted"/>
<feature type="compositionally biased region" description="Polar residues" evidence="2">
    <location>
        <begin position="28"/>
        <end position="39"/>
    </location>
</feature>
<reference evidence="4 5" key="1">
    <citation type="journal article" date="2019" name="Int. J. Syst. Evol. Microbiol.">
        <title>The Global Catalogue of Microorganisms (GCM) 10K type strain sequencing project: providing services to taxonomists for standard genome sequencing and annotation.</title>
        <authorList>
            <consortium name="The Broad Institute Genomics Platform"/>
            <consortium name="The Broad Institute Genome Sequencing Center for Infectious Disease"/>
            <person name="Wu L."/>
            <person name="Ma J."/>
        </authorList>
    </citation>
    <scope>NUCLEOTIDE SEQUENCE [LARGE SCALE GENOMIC DNA]</scope>
    <source>
        <strain evidence="4 5">CGMCC 1.12563</strain>
    </source>
</reference>
<dbReference type="InterPro" id="IPR052940">
    <property type="entry name" value="Carb_Esterase_6"/>
</dbReference>
<evidence type="ECO:0000313" key="4">
    <source>
        <dbReference type="EMBL" id="MFD1512240.1"/>
    </source>
</evidence>
<dbReference type="AlphaFoldDB" id="A0ABD6ARU4"/>
<feature type="domain" description="Sialate O-acetylesterase" evidence="3">
    <location>
        <begin position="87"/>
        <end position="315"/>
    </location>
</feature>
<dbReference type="PANTHER" id="PTHR31988:SF19">
    <property type="entry name" value="9-O-ACETYL-N-ACETYLNEURAMINIC ACID DEACETYLASE-RELATED"/>
    <property type="match status" value="1"/>
</dbReference>
<dbReference type="InterPro" id="IPR036514">
    <property type="entry name" value="SGNH_hydro_sf"/>
</dbReference>
<accession>A0ABD6ARU4</accession>
<protein>
    <submittedName>
        <fullName evidence="4">Sialate O-acetylesterase</fullName>
    </submittedName>
</protein>
<dbReference type="Gene3D" id="3.40.50.1110">
    <property type="entry name" value="SGNH hydrolase"/>
    <property type="match status" value="1"/>
</dbReference>
<name>A0ABD6ARU4_9EURY</name>
<feature type="compositionally biased region" description="Basic and acidic residues" evidence="2">
    <location>
        <begin position="57"/>
        <end position="68"/>
    </location>
</feature>
<dbReference type="Pfam" id="PF03629">
    <property type="entry name" value="SASA"/>
    <property type="match status" value="1"/>
</dbReference>
<dbReference type="Proteomes" id="UP001597187">
    <property type="component" value="Unassembled WGS sequence"/>
</dbReference>
<evidence type="ECO:0000259" key="3">
    <source>
        <dbReference type="Pfam" id="PF03629"/>
    </source>
</evidence>
<dbReference type="SUPFAM" id="SSF52266">
    <property type="entry name" value="SGNH hydrolase"/>
    <property type="match status" value="1"/>
</dbReference>
<comment type="caution">
    <text evidence="4">The sequence shown here is derived from an EMBL/GenBank/DDBJ whole genome shotgun (WGS) entry which is preliminary data.</text>
</comment>
<keyword evidence="5" id="KW-1185">Reference proteome</keyword>
<dbReference type="GO" id="GO:0016787">
    <property type="term" value="F:hydrolase activity"/>
    <property type="evidence" value="ECO:0007669"/>
    <property type="project" value="UniProtKB-KW"/>
</dbReference>
<keyword evidence="1" id="KW-0378">Hydrolase</keyword>
<gene>
    <name evidence="4" type="ORF">ACFSBT_02965</name>
</gene>
<dbReference type="RefSeq" id="WP_250872227.1">
    <property type="nucleotide sequence ID" value="NZ_JALXFV010000002.1"/>
</dbReference>
<organism evidence="4 5">
    <name type="scientific">Halomarina rubra</name>
    <dbReference type="NCBI Taxonomy" id="2071873"/>
    <lineage>
        <taxon>Archaea</taxon>
        <taxon>Methanobacteriati</taxon>
        <taxon>Methanobacteriota</taxon>
        <taxon>Stenosarchaea group</taxon>
        <taxon>Halobacteria</taxon>
        <taxon>Halobacteriales</taxon>
        <taxon>Natronomonadaceae</taxon>
        <taxon>Halomarina</taxon>
    </lineage>
</organism>
<dbReference type="PANTHER" id="PTHR31988">
    <property type="entry name" value="ESTERASE, PUTATIVE (DUF303)-RELATED"/>
    <property type="match status" value="1"/>
</dbReference>
<feature type="region of interest" description="Disordered" evidence="2">
    <location>
        <begin position="24"/>
        <end position="68"/>
    </location>
</feature>
<evidence type="ECO:0000256" key="1">
    <source>
        <dbReference type="ARBA" id="ARBA00022801"/>
    </source>
</evidence>
<evidence type="ECO:0000313" key="5">
    <source>
        <dbReference type="Proteomes" id="UP001597187"/>
    </source>
</evidence>